<evidence type="ECO:0000313" key="3">
    <source>
        <dbReference type="Proteomes" id="UP001153076"/>
    </source>
</evidence>
<comment type="caution">
    <text evidence="2">The sequence shown here is derived from an EMBL/GenBank/DDBJ whole genome shotgun (WGS) entry which is preliminary data.</text>
</comment>
<feature type="compositionally biased region" description="Acidic residues" evidence="1">
    <location>
        <begin position="125"/>
        <end position="134"/>
    </location>
</feature>
<protein>
    <submittedName>
        <fullName evidence="2">Uncharacterized protein</fullName>
    </submittedName>
</protein>
<evidence type="ECO:0000313" key="2">
    <source>
        <dbReference type="EMBL" id="KAJ8435025.1"/>
    </source>
</evidence>
<reference evidence="2" key="1">
    <citation type="submission" date="2022-04" db="EMBL/GenBank/DDBJ databases">
        <title>Carnegiea gigantea Genome sequencing and assembly v2.</title>
        <authorList>
            <person name="Copetti D."/>
            <person name="Sanderson M.J."/>
            <person name="Burquez A."/>
            <person name="Wojciechowski M.F."/>
        </authorList>
    </citation>
    <scope>NUCLEOTIDE SEQUENCE</scope>
    <source>
        <strain evidence="2">SGP5-SGP5p</strain>
        <tissue evidence="2">Aerial part</tissue>
    </source>
</reference>
<dbReference type="EMBL" id="JAKOGI010000439">
    <property type="protein sequence ID" value="KAJ8435025.1"/>
    <property type="molecule type" value="Genomic_DNA"/>
</dbReference>
<sequence length="184" mass="20462">MELRGALKLHPRTHPTSYNDALYFWTAILSKNTKSIATLPSRSLHLNKFITKKYQDWWSKVTIDDLRANVDFLQQSAGHDPSKSKKSRRGNTSKDGSDFEDQDSDAERTGESLDTTVADRGGDIIDSDDSDQDSEANFKHHGHKKCNTATANTFSAPLGDSFFNGITSCSDMSNLEDVIALLFV</sequence>
<accession>A0A9Q1K227</accession>
<dbReference type="AlphaFoldDB" id="A0A9Q1K227"/>
<name>A0A9Q1K227_9CARY</name>
<proteinExistence type="predicted"/>
<dbReference type="Proteomes" id="UP001153076">
    <property type="component" value="Unassembled WGS sequence"/>
</dbReference>
<evidence type="ECO:0000256" key="1">
    <source>
        <dbReference type="SAM" id="MobiDB-lite"/>
    </source>
</evidence>
<gene>
    <name evidence="2" type="ORF">Cgig2_013675</name>
</gene>
<organism evidence="2 3">
    <name type="scientific">Carnegiea gigantea</name>
    <dbReference type="NCBI Taxonomy" id="171969"/>
    <lineage>
        <taxon>Eukaryota</taxon>
        <taxon>Viridiplantae</taxon>
        <taxon>Streptophyta</taxon>
        <taxon>Embryophyta</taxon>
        <taxon>Tracheophyta</taxon>
        <taxon>Spermatophyta</taxon>
        <taxon>Magnoliopsida</taxon>
        <taxon>eudicotyledons</taxon>
        <taxon>Gunneridae</taxon>
        <taxon>Pentapetalae</taxon>
        <taxon>Caryophyllales</taxon>
        <taxon>Cactineae</taxon>
        <taxon>Cactaceae</taxon>
        <taxon>Cactoideae</taxon>
        <taxon>Echinocereeae</taxon>
        <taxon>Carnegiea</taxon>
    </lineage>
</organism>
<feature type="region of interest" description="Disordered" evidence="1">
    <location>
        <begin position="75"/>
        <end position="142"/>
    </location>
</feature>
<keyword evidence="3" id="KW-1185">Reference proteome</keyword>